<evidence type="ECO:0000256" key="3">
    <source>
        <dbReference type="HAMAP-Rule" id="MF_02071"/>
    </source>
</evidence>
<evidence type="ECO:0000256" key="2">
    <source>
        <dbReference type="ARBA" id="ARBA00023316"/>
    </source>
</evidence>
<gene>
    <name evidence="3" type="primary">rlpA</name>
    <name evidence="6" type="ORF">D3877_12645</name>
</gene>
<dbReference type="GO" id="GO:0008932">
    <property type="term" value="F:lytic endotransglycosylase activity"/>
    <property type="evidence" value="ECO:0007669"/>
    <property type="project" value="UniProtKB-UniRule"/>
</dbReference>
<evidence type="ECO:0000259" key="5">
    <source>
        <dbReference type="Pfam" id="PF03330"/>
    </source>
</evidence>
<accession>A0A418VV66</accession>
<reference evidence="6 7" key="1">
    <citation type="submission" date="2018-09" db="EMBL/GenBank/DDBJ databases">
        <authorList>
            <person name="Zhu H."/>
        </authorList>
    </citation>
    <scope>NUCLEOTIDE SEQUENCE [LARGE SCALE GENOMIC DNA]</scope>
    <source>
        <strain evidence="6 7">K2W22B-5</strain>
    </source>
</reference>
<evidence type="ECO:0000313" key="6">
    <source>
        <dbReference type="EMBL" id="RJF81068.1"/>
    </source>
</evidence>
<sequence>MPSCVAILDEQHCEADVPGTAIRHPSAPQNGKTRKPDFSRVVRIAALSILLGGLSLSASAAEPHRAKPKHKPTGQVGQASWYDYKDGSKTASGQKISAKALTAAHRTMPFGSKLRVTNIRTGKSVIVVVNDRGPFHGKRIIDVNRRAAQKLGLIQIGVAQVRVERVVQVAEASD</sequence>
<dbReference type="Pfam" id="PF03330">
    <property type="entry name" value="DPBB_1"/>
    <property type="match status" value="1"/>
</dbReference>
<protein>
    <recommendedName>
        <fullName evidence="3">Endolytic peptidoglycan transglycosylase RlpA</fullName>
        <ecNumber evidence="3">4.2.2.-</ecNumber>
    </recommendedName>
</protein>
<proteinExistence type="inferred from homology"/>
<comment type="caution">
    <text evidence="6">The sequence shown here is derived from an EMBL/GenBank/DDBJ whole genome shotgun (WGS) entry which is preliminary data.</text>
</comment>
<dbReference type="SUPFAM" id="SSF50685">
    <property type="entry name" value="Barwin-like endoglucanases"/>
    <property type="match status" value="1"/>
</dbReference>
<dbReference type="CDD" id="cd22268">
    <property type="entry name" value="DPBB_RlpA-like"/>
    <property type="match status" value="1"/>
</dbReference>
<dbReference type="InterPro" id="IPR034718">
    <property type="entry name" value="RlpA"/>
</dbReference>
<comment type="function">
    <text evidence="3">Lytic transglycosylase with a strong preference for naked glycan strands that lack stem peptides.</text>
</comment>
<dbReference type="HAMAP" id="MF_02071">
    <property type="entry name" value="RlpA"/>
    <property type="match status" value="1"/>
</dbReference>
<dbReference type="Gene3D" id="2.40.40.10">
    <property type="entry name" value="RlpA-like domain"/>
    <property type="match status" value="1"/>
</dbReference>
<evidence type="ECO:0000256" key="1">
    <source>
        <dbReference type="ARBA" id="ARBA00023239"/>
    </source>
</evidence>
<name>A0A418VV66_9PROT</name>
<evidence type="ECO:0000256" key="4">
    <source>
        <dbReference type="RuleBase" id="RU003495"/>
    </source>
</evidence>
<dbReference type="InterPro" id="IPR036908">
    <property type="entry name" value="RlpA-like_sf"/>
</dbReference>
<evidence type="ECO:0000313" key="7">
    <source>
        <dbReference type="Proteomes" id="UP000283458"/>
    </source>
</evidence>
<keyword evidence="7" id="KW-1185">Reference proteome</keyword>
<dbReference type="EMBL" id="QYUL01000002">
    <property type="protein sequence ID" value="RJF81068.1"/>
    <property type="molecule type" value="Genomic_DNA"/>
</dbReference>
<dbReference type="Proteomes" id="UP000283458">
    <property type="component" value="Unassembled WGS sequence"/>
</dbReference>
<comment type="similarity">
    <text evidence="3 4">Belongs to the RlpA family.</text>
</comment>
<dbReference type="PANTHER" id="PTHR34183:SF1">
    <property type="entry name" value="ENDOLYTIC PEPTIDOGLYCAN TRANSGLYCOSYLASE RLPA"/>
    <property type="match status" value="1"/>
</dbReference>
<dbReference type="GO" id="GO:0071555">
    <property type="term" value="P:cell wall organization"/>
    <property type="evidence" value="ECO:0007669"/>
    <property type="project" value="UniProtKB-KW"/>
</dbReference>
<dbReference type="EC" id="4.2.2.-" evidence="3"/>
<dbReference type="InterPro" id="IPR009009">
    <property type="entry name" value="RlpA-like_DPBB"/>
</dbReference>
<feature type="domain" description="RlpA-like protein double-psi beta-barrel" evidence="5">
    <location>
        <begin position="76"/>
        <end position="163"/>
    </location>
</feature>
<organism evidence="6 7">
    <name type="scientific">Azospirillum cavernae</name>
    <dbReference type="NCBI Taxonomy" id="2320860"/>
    <lineage>
        <taxon>Bacteria</taxon>
        <taxon>Pseudomonadati</taxon>
        <taxon>Pseudomonadota</taxon>
        <taxon>Alphaproteobacteria</taxon>
        <taxon>Rhodospirillales</taxon>
        <taxon>Azospirillaceae</taxon>
        <taxon>Azospirillum</taxon>
    </lineage>
</organism>
<dbReference type="InterPro" id="IPR012997">
    <property type="entry name" value="RplA"/>
</dbReference>
<dbReference type="NCBIfam" id="TIGR00413">
    <property type="entry name" value="rlpA"/>
    <property type="match status" value="1"/>
</dbReference>
<keyword evidence="1 3" id="KW-0456">Lyase</keyword>
<dbReference type="AlphaFoldDB" id="A0A418VV66"/>
<dbReference type="OrthoDB" id="9779128at2"/>
<dbReference type="PANTHER" id="PTHR34183">
    <property type="entry name" value="ENDOLYTIC PEPTIDOGLYCAN TRANSGLYCOSYLASE RLPA"/>
    <property type="match status" value="1"/>
</dbReference>
<keyword evidence="2 3" id="KW-0961">Cell wall biogenesis/degradation</keyword>
<dbReference type="GO" id="GO:0000270">
    <property type="term" value="P:peptidoglycan metabolic process"/>
    <property type="evidence" value="ECO:0007669"/>
    <property type="project" value="UniProtKB-UniRule"/>
</dbReference>